<dbReference type="AlphaFoldDB" id="A0A917Q9Q5"/>
<protein>
    <submittedName>
        <fullName evidence="1">Uncharacterized protein</fullName>
    </submittedName>
</protein>
<comment type="caution">
    <text evidence="1">The sequence shown here is derived from an EMBL/GenBank/DDBJ whole genome shotgun (WGS) entry which is preliminary data.</text>
</comment>
<proteinExistence type="predicted"/>
<organism evidence="1 2">
    <name type="scientific">Nocardia camponoti</name>
    <dbReference type="NCBI Taxonomy" id="1616106"/>
    <lineage>
        <taxon>Bacteria</taxon>
        <taxon>Bacillati</taxon>
        <taxon>Actinomycetota</taxon>
        <taxon>Actinomycetes</taxon>
        <taxon>Mycobacteriales</taxon>
        <taxon>Nocardiaceae</taxon>
        <taxon>Nocardia</taxon>
    </lineage>
</organism>
<dbReference type="EMBL" id="BMMW01000001">
    <property type="protein sequence ID" value="GGK38619.1"/>
    <property type="molecule type" value="Genomic_DNA"/>
</dbReference>
<reference evidence="1" key="2">
    <citation type="submission" date="2020-09" db="EMBL/GenBank/DDBJ databases">
        <authorList>
            <person name="Sun Q."/>
            <person name="Zhou Y."/>
        </authorList>
    </citation>
    <scope>NUCLEOTIDE SEQUENCE</scope>
    <source>
        <strain evidence="1">CGMCC 4.7278</strain>
    </source>
</reference>
<sequence>MIANIDASEWKNLQVRADAGELALSPDVGNELSRACDDHIKHLEICLQRIAVIENITGFGGFPSGAVLESKFSLTASGGERSLEDTINAHIEAATTAKAVVTKAIQNYQTLDEYSAVRIAAAGASK</sequence>
<gene>
    <name evidence="1" type="ORF">GCM10011591_07960</name>
</gene>
<accession>A0A917Q9Q5</accession>
<evidence type="ECO:0000313" key="2">
    <source>
        <dbReference type="Proteomes" id="UP000612956"/>
    </source>
</evidence>
<reference evidence="1" key="1">
    <citation type="journal article" date="2014" name="Int. J. Syst. Evol. Microbiol.">
        <title>Complete genome sequence of Corynebacterium casei LMG S-19264T (=DSM 44701T), isolated from a smear-ripened cheese.</title>
        <authorList>
            <consortium name="US DOE Joint Genome Institute (JGI-PGF)"/>
            <person name="Walter F."/>
            <person name="Albersmeier A."/>
            <person name="Kalinowski J."/>
            <person name="Ruckert C."/>
        </authorList>
    </citation>
    <scope>NUCLEOTIDE SEQUENCE</scope>
    <source>
        <strain evidence="1">CGMCC 4.7278</strain>
    </source>
</reference>
<dbReference type="Proteomes" id="UP000612956">
    <property type="component" value="Unassembled WGS sequence"/>
</dbReference>
<keyword evidence="2" id="KW-1185">Reference proteome</keyword>
<dbReference type="RefSeq" id="WP_188827352.1">
    <property type="nucleotide sequence ID" value="NZ_BMMW01000001.1"/>
</dbReference>
<evidence type="ECO:0000313" key="1">
    <source>
        <dbReference type="EMBL" id="GGK38619.1"/>
    </source>
</evidence>
<name>A0A917Q9Q5_9NOCA</name>